<dbReference type="PANTHER" id="PTHR45841:SF1">
    <property type="entry name" value="MRNA TURNOVER PROTEIN 4 HOMOLOG"/>
    <property type="match status" value="1"/>
</dbReference>
<dbReference type="InterPro" id="IPR043164">
    <property type="entry name" value="Ribosomal_uL10-like_insert_sf"/>
</dbReference>
<proteinExistence type="inferred from homology"/>
<dbReference type="Gene3D" id="3.30.70.1730">
    <property type="match status" value="1"/>
</dbReference>
<dbReference type="GO" id="GO:0042273">
    <property type="term" value="P:ribosomal large subunit biogenesis"/>
    <property type="evidence" value="ECO:0007669"/>
    <property type="project" value="TreeGrafter"/>
</dbReference>
<dbReference type="InterPro" id="IPR051742">
    <property type="entry name" value="Ribosome_Assembly_uL10"/>
</dbReference>
<dbReference type="EMBL" id="JAJJMA010286156">
    <property type="protein sequence ID" value="MCL7046829.1"/>
    <property type="molecule type" value="Genomic_DNA"/>
</dbReference>
<feature type="domain" description="Large ribosomal subunit protein uL10-like insertion" evidence="5">
    <location>
        <begin position="214"/>
        <end position="286"/>
    </location>
</feature>
<dbReference type="GO" id="GO:0000956">
    <property type="term" value="P:nuclear-transcribed mRNA catabolic process"/>
    <property type="evidence" value="ECO:0007669"/>
    <property type="project" value="TreeGrafter"/>
</dbReference>
<evidence type="ECO:0000259" key="5">
    <source>
        <dbReference type="Pfam" id="PF17777"/>
    </source>
</evidence>
<dbReference type="InterPro" id="IPR040637">
    <property type="entry name" value="Ribosomal_uL10-like_insert"/>
</dbReference>
<dbReference type="AlphaFoldDB" id="A0AA42B0N6"/>
<dbReference type="GO" id="GO:0003723">
    <property type="term" value="F:RNA binding"/>
    <property type="evidence" value="ECO:0007669"/>
    <property type="project" value="TreeGrafter"/>
</dbReference>
<dbReference type="Proteomes" id="UP001177140">
    <property type="component" value="Unassembled WGS sequence"/>
</dbReference>
<dbReference type="GO" id="GO:0030687">
    <property type="term" value="C:preribosome, large subunit precursor"/>
    <property type="evidence" value="ECO:0007669"/>
    <property type="project" value="TreeGrafter"/>
</dbReference>
<keyword evidence="3" id="KW-0175">Coiled coil</keyword>
<dbReference type="GO" id="GO:0005730">
    <property type="term" value="C:nucleolus"/>
    <property type="evidence" value="ECO:0007669"/>
    <property type="project" value="TreeGrafter"/>
</dbReference>
<dbReference type="PANTHER" id="PTHR45841">
    <property type="entry name" value="MRNA TURNOVER PROTEIN 4 MRTO4"/>
    <property type="match status" value="1"/>
</dbReference>
<comment type="function">
    <text evidence="1">Ribosomal protein P0 is the functional equivalent of E.coli protein L10.</text>
</comment>
<reference evidence="6" key="1">
    <citation type="submission" date="2022-03" db="EMBL/GenBank/DDBJ databases">
        <title>A functionally conserved STORR gene fusion in Papaver species that diverged 16.8 million years ago.</title>
        <authorList>
            <person name="Catania T."/>
        </authorList>
    </citation>
    <scope>NUCLEOTIDE SEQUENCE</scope>
    <source>
        <strain evidence="6">S-191538</strain>
    </source>
</reference>
<accession>A0AA42B0N6</accession>
<comment type="caution">
    <text evidence="6">The sequence shown here is derived from an EMBL/GenBank/DDBJ whole genome shotgun (WGS) entry which is preliminary data.</text>
</comment>
<organism evidence="6 7">
    <name type="scientific">Papaver nudicaule</name>
    <name type="common">Iceland poppy</name>
    <dbReference type="NCBI Taxonomy" id="74823"/>
    <lineage>
        <taxon>Eukaryota</taxon>
        <taxon>Viridiplantae</taxon>
        <taxon>Streptophyta</taxon>
        <taxon>Embryophyta</taxon>
        <taxon>Tracheophyta</taxon>
        <taxon>Spermatophyta</taxon>
        <taxon>Magnoliopsida</taxon>
        <taxon>Ranunculales</taxon>
        <taxon>Papaveraceae</taxon>
        <taxon>Papaveroideae</taxon>
        <taxon>Papaver</taxon>
    </lineage>
</organism>
<keyword evidence="7" id="KW-1185">Reference proteome</keyword>
<gene>
    <name evidence="6" type="ORF">MKW94_012504</name>
</gene>
<dbReference type="Gene3D" id="3.90.105.20">
    <property type="match status" value="1"/>
</dbReference>
<dbReference type="GO" id="GO:0006364">
    <property type="term" value="P:rRNA processing"/>
    <property type="evidence" value="ECO:0007669"/>
    <property type="project" value="TreeGrafter"/>
</dbReference>
<evidence type="ECO:0000313" key="7">
    <source>
        <dbReference type="Proteomes" id="UP001177140"/>
    </source>
</evidence>
<evidence type="ECO:0000256" key="4">
    <source>
        <dbReference type="SAM" id="MobiDB-lite"/>
    </source>
</evidence>
<dbReference type="InterPro" id="IPR043141">
    <property type="entry name" value="Ribosomal_uL10-like_sf"/>
</dbReference>
<protein>
    <recommendedName>
        <fullName evidence="5">Large ribosomal subunit protein uL10-like insertion domain-containing protein</fullName>
    </recommendedName>
</protein>
<evidence type="ECO:0000256" key="1">
    <source>
        <dbReference type="ARBA" id="ARBA00002200"/>
    </source>
</evidence>
<sequence>MNDEDKEAVYDDYAESSSDFDDMNDEDKEAVIKVRNMSDEQYMEYLKAESEAHTEKLRREVEEEVRKREEGSAERMRLENLARLQFQKREATRARAMKKYYDSHLSEESNFTSDIERYSSLYVFSFADANIQSRKYKDFIESLAEKNLSKVYFGFNKSLAKTVGLKKNKELRPGLHKVGIMLDVDDVGVLLTDQKSETEVISKFQEYSEFDFLKPGDTPNTTLVLEKNEVLQLPIRKTATKLFPILQKLGLPIKLSGRVIQLTDTFVVCEEGVRVTENATQILKHLSRKMFRHFIVPLCRWSADTGKTDYYVRSSVPLVVICGCCLCTSLNHWIINYHRPRRR</sequence>
<feature type="region of interest" description="Disordered" evidence="4">
    <location>
        <begin position="1"/>
        <end position="26"/>
    </location>
</feature>
<evidence type="ECO:0000256" key="3">
    <source>
        <dbReference type="SAM" id="Coils"/>
    </source>
</evidence>
<dbReference type="Pfam" id="PF17777">
    <property type="entry name" value="RL10P_insert"/>
    <property type="match status" value="1"/>
</dbReference>
<comment type="similarity">
    <text evidence="2">Belongs to the universal ribosomal protein uL10 family.</text>
</comment>
<evidence type="ECO:0000256" key="2">
    <source>
        <dbReference type="ARBA" id="ARBA00008889"/>
    </source>
</evidence>
<feature type="coiled-coil region" evidence="3">
    <location>
        <begin position="47"/>
        <end position="74"/>
    </location>
</feature>
<name>A0AA42B0N6_PAPNU</name>
<evidence type="ECO:0000313" key="6">
    <source>
        <dbReference type="EMBL" id="MCL7046829.1"/>
    </source>
</evidence>